<organism evidence="1 2">
    <name type="scientific">Vibrio fluvialis PG41</name>
    <dbReference type="NCBI Taxonomy" id="1336752"/>
    <lineage>
        <taxon>Bacteria</taxon>
        <taxon>Pseudomonadati</taxon>
        <taxon>Pseudomonadota</taxon>
        <taxon>Gammaproteobacteria</taxon>
        <taxon>Vibrionales</taxon>
        <taxon>Vibrionaceae</taxon>
        <taxon>Vibrio</taxon>
    </lineage>
</organism>
<dbReference type="Proteomes" id="UP000014854">
    <property type="component" value="Unassembled WGS sequence"/>
</dbReference>
<dbReference type="AlphaFoldDB" id="S7JL67"/>
<evidence type="ECO:0000313" key="1">
    <source>
        <dbReference type="EMBL" id="EPP22985.1"/>
    </source>
</evidence>
<proteinExistence type="predicted"/>
<accession>S7JL67</accession>
<dbReference type="PATRIC" id="fig|1336752.4.peg.2291"/>
<reference evidence="1 2" key="1">
    <citation type="journal article" date="2013" name="Gut Pathog.">
        <title>Evidence of a new metabolic capacity in an emerging diarrheal pathogen: lessons from the draft genomes of Vibrio fluvialis strains PG41 and I21563.</title>
        <authorList>
            <person name="Khatri I."/>
            <person name="Mahajan S."/>
            <person name="Dureja C."/>
            <person name="Subramanian S."/>
            <person name="Raychaudhuri S."/>
        </authorList>
    </citation>
    <scope>NUCLEOTIDE SEQUENCE [LARGE SCALE GENOMIC DNA]</scope>
    <source>
        <strain evidence="1 2">PG41</strain>
    </source>
</reference>
<dbReference type="EMBL" id="ASXS01000008">
    <property type="protein sequence ID" value="EPP22985.1"/>
    <property type="molecule type" value="Genomic_DNA"/>
</dbReference>
<sequence length="41" mass="4669">MLSAPQIRRANFCILEPNNSFEILFPIIFQTIASKNLASQM</sequence>
<evidence type="ECO:0000313" key="2">
    <source>
        <dbReference type="Proteomes" id="UP000014854"/>
    </source>
</evidence>
<gene>
    <name evidence="1" type="ORF">L910_4591</name>
</gene>
<protein>
    <submittedName>
        <fullName evidence="1">Uncharacterized protein</fullName>
    </submittedName>
</protein>
<comment type="caution">
    <text evidence="1">The sequence shown here is derived from an EMBL/GenBank/DDBJ whole genome shotgun (WGS) entry which is preliminary data.</text>
</comment>
<name>S7JL67_VIBFL</name>